<evidence type="ECO:0000313" key="1">
    <source>
        <dbReference type="EMBL" id="MBM7694056.1"/>
    </source>
</evidence>
<dbReference type="Pfam" id="PF14120">
    <property type="entry name" value="YhzD"/>
    <property type="match status" value="1"/>
</dbReference>
<gene>
    <name evidence="1" type="ORF">JOC77_003500</name>
</gene>
<dbReference type="Proteomes" id="UP000823486">
    <property type="component" value="Unassembled WGS sequence"/>
</dbReference>
<accession>A0ABS2QLK5</accession>
<comment type="caution">
    <text evidence="1">The sequence shown here is derived from an EMBL/GenBank/DDBJ whole genome shotgun (WGS) entry which is preliminary data.</text>
</comment>
<dbReference type="RefSeq" id="WP_204545601.1">
    <property type="nucleotide sequence ID" value="NZ_JAFBFI010000017.1"/>
</dbReference>
<reference evidence="1 2" key="1">
    <citation type="submission" date="2021-01" db="EMBL/GenBank/DDBJ databases">
        <title>Genomic Encyclopedia of Type Strains, Phase IV (KMG-IV): sequencing the most valuable type-strain genomes for metagenomic binning, comparative biology and taxonomic classification.</title>
        <authorList>
            <person name="Goeker M."/>
        </authorList>
    </citation>
    <scope>NUCLEOTIDE SEQUENCE [LARGE SCALE GENOMIC DNA]</scope>
    <source>
        <strain evidence="1 2">DSM 105482</strain>
    </source>
</reference>
<evidence type="ECO:0008006" key="3">
    <source>
        <dbReference type="Google" id="ProtNLM"/>
    </source>
</evidence>
<proteinExistence type="predicted"/>
<organism evidence="1 2">
    <name type="scientific">Peribacillus deserti</name>
    <dbReference type="NCBI Taxonomy" id="673318"/>
    <lineage>
        <taxon>Bacteria</taxon>
        <taxon>Bacillati</taxon>
        <taxon>Bacillota</taxon>
        <taxon>Bacilli</taxon>
        <taxon>Bacillales</taxon>
        <taxon>Bacillaceae</taxon>
        <taxon>Peribacillus</taxon>
    </lineage>
</organism>
<protein>
    <recommendedName>
        <fullName evidence="3">YhzD-like protein</fullName>
    </recommendedName>
</protein>
<keyword evidence="2" id="KW-1185">Reference proteome</keyword>
<evidence type="ECO:0000313" key="2">
    <source>
        <dbReference type="Proteomes" id="UP000823486"/>
    </source>
</evidence>
<name>A0ABS2QLK5_9BACI</name>
<dbReference type="InterPro" id="IPR025544">
    <property type="entry name" value="YhzD"/>
</dbReference>
<dbReference type="EMBL" id="JAFBFI010000017">
    <property type="protein sequence ID" value="MBM7694056.1"/>
    <property type="molecule type" value="Genomic_DNA"/>
</dbReference>
<sequence length="61" mass="6934">MKNYKLTVFDVSGEKLLDETIQAETDDQAKTLGTGRLEEKGFQEHTHRCTAPTGKLVLFHR</sequence>